<dbReference type="EMBL" id="QBMN01000239">
    <property type="protein sequence ID" value="PZO33764.1"/>
    <property type="molecule type" value="Genomic_DNA"/>
</dbReference>
<dbReference type="GO" id="GO:0005829">
    <property type="term" value="C:cytosol"/>
    <property type="evidence" value="ECO:0007669"/>
    <property type="project" value="TreeGrafter"/>
</dbReference>
<dbReference type="Gene3D" id="3.40.50.1000">
    <property type="entry name" value="HAD superfamily/HAD-like"/>
    <property type="match status" value="1"/>
</dbReference>
<dbReference type="GO" id="GO:0000287">
    <property type="term" value="F:magnesium ion binding"/>
    <property type="evidence" value="ECO:0007669"/>
    <property type="project" value="TreeGrafter"/>
</dbReference>
<dbReference type="InterPro" id="IPR006379">
    <property type="entry name" value="HAD-SF_hydro_IIB"/>
</dbReference>
<reference evidence="2" key="1">
    <citation type="submission" date="2018-04" db="EMBL/GenBank/DDBJ databases">
        <authorList>
            <person name="Cornet L."/>
        </authorList>
    </citation>
    <scope>NUCLEOTIDE SEQUENCE [LARGE SCALE GENOMIC DNA]</scope>
</reference>
<comment type="caution">
    <text evidence="1">The sequence shown here is derived from an EMBL/GenBank/DDBJ whole genome shotgun (WGS) entry which is preliminary data.</text>
</comment>
<evidence type="ECO:0000313" key="2">
    <source>
        <dbReference type="Proteomes" id="UP000249081"/>
    </source>
</evidence>
<dbReference type="Pfam" id="PF08282">
    <property type="entry name" value="Hydrolase_3"/>
    <property type="match status" value="2"/>
</dbReference>
<keyword evidence="1" id="KW-0378">Hydrolase</keyword>
<dbReference type="SUPFAM" id="SSF56784">
    <property type="entry name" value="HAD-like"/>
    <property type="match status" value="1"/>
</dbReference>
<proteinExistence type="predicted"/>
<gene>
    <name evidence="1" type="ORF">DCF17_21550</name>
</gene>
<evidence type="ECO:0000313" key="1">
    <source>
        <dbReference type="EMBL" id="PZO33764.1"/>
    </source>
</evidence>
<protein>
    <submittedName>
        <fullName evidence="1">HAD family hydrolase</fullName>
    </submittedName>
</protein>
<dbReference type="Proteomes" id="UP000249081">
    <property type="component" value="Unassembled WGS sequence"/>
</dbReference>
<dbReference type="InterPro" id="IPR023214">
    <property type="entry name" value="HAD_sf"/>
</dbReference>
<name>A0A2W4VLS6_9CYAN</name>
<dbReference type="InterPro" id="IPR036412">
    <property type="entry name" value="HAD-like_sf"/>
</dbReference>
<dbReference type="PANTHER" id="PTHR10000:SF8">
    <property type="entry name" value="HAD SUPERFAMILY HYDROLASE-LIKE, TYPE 3"/>
    <property type="match status" value="1"/>
</dbReference>
<sequence length="257" mass="27999">MGEVQSIPTPGFLDFPAVKLLATDMDGTLTRQGKFTAALLQGLERLQAAGLPVVIVTGRSAGWVNGLAHYLPVAGAMAENGGIYFPKAGPSEPLIEIPDLVAHRQQLQGAFAHLQRRWPQLQASDDNRFRLTDWTFDLTGLTQANLDEMAQLCQTLGWGFTYSTVQCHLYKPGQSKAAGLQRMVQGHFADISTTEVITLGDSPNDESMFDPAIFPRSVGVANVKDYWQRLSHRPAYVTQSAEVAGFLELVDALITGL</sequence>
<accession>A0A2W4VLS6</accession>
<organism evidence="1 2">
    <name type="scientific">Shackletoniella antarctica</name>
    <dbReference type="NCBI Taxonomy" id="268115"/>
    <lineage>
        <taxon>Bacteria</taxon>
        <taxon>Bacillati</taxon>
        <taxon>Cyanobacteriota</taxon>
        <taxon>Cyanophyceae</taxon>
        <taxon>Oculatellales</taxon>
        <taxon>Oculatellaceae</taxon>
        <taxon>Shackletoniella</taxon>
    </lineage>
</organism>
<dbReference type="Gene3D" id="3.90.1070.10">
    <property type="match status" value="1"/>
</dbReference>
<dbReference type="NCBIfam" id="TIGR01484">
    <property type="entry name" value="HAD-SF-IIB"/>
    <property type="match status" value="1"/>
</dbReference>
<reference evidence="1 2" key="2">
    <citation type="submission" date="2018-06" db="EMBL/GenBank/DDBJ databases">
        <title>Metagenomic assembly of (sub)arctic Cyanobacteria and their associated microbiome from non-axenic cultures.</title>
        <authorList>
            <person name="Baurain D."/>
        </authorList>
    </citation>
    <scope>NUCLEOTIDE SEQUENCE [LARGE SCALE GENOMIC DNA]</scope>
    <source>
        <strain evidence="1">ULC041bin1</strain>
    </source>
</reference>
<dbReference type="GO" id="GO:0016791">
    <property type="term" value="F:phosphatase activity"/>
    <property type="evidence" value="ECO:0007669"/>
    <property type="project" value="TreeGrafter"/>
</dbReference>
<dbReference type="PANTHER" id="PTHR10000">
    <property type="entry name" value="PHOSPHOSERINE PHOSPHATASE"/>
    <property type="match status" value="1"/>
</dbReference>
<dbReference type="AlphaFoldDB" id="A0A2W4VLS6"/>